<dbReference type="AlphaFoldDB" id="D4CUB7"/>
<evidence type="ECO:0000313" key="10">
    <source>
        <dbReference type="EMBL" id="EFE87068.1"/>
    </source>
</evidence>
<feature type="transmembrane region" description="Helical" evidence="8">
    <location>
        <begin position="153"/>
        <end position="174"/>
    </location>
</feature>
<keyword evidence="2 8" id="KW-1003">Cell membrane</keyword>
<dbReference type="InterPro" id="IPR004268">
    <property type="entry name" value="MurJ"/>
</dbReference>
<dbReference type="GO" id="GO:0008360">
    <property type="term" value="P:regulation of cell shape"/>
    <property type="evidence" value="ECO:0007669"/>
    <property type="project" value="UniProtKB-UniRule"/>
</dbReference>
<evidence type="ECO:0000313" key="11">
    <source>
        <dbReference type="Proteomes" id="UP000003748"/>
    </source>
</evidence>
<evidence type="ECO:0000256" key="4">
    <source>
        <dbReference type="ARBA" id="ARBA00022960"/>
    </source>
</evidence>
<evidence type="ECO:0000256" key="2">
    <source>
        <dbReference type="ARBA" id="ARBA00022475"/>
    </source>
</evidence>
<feature type="transmembrane region" description="Helical" evidence="8">
    <location>
        <begin position="459"/>
        <end position="483"/>
    </location>
</feature>
<feature type="transmembrane region" description="Helical" evidence="8">
    <location>
        <begin position="302"/>
        <end position="322"/>
    </location>
</feature>
<dbReference type="HOGENOM" id="CLU_006797_4_1_0"/>
<dbReference type="PANTHER" id="PTHR47019">
    <property type="entry name" value="LIPID II FLIPPASE MURJ"/>
    <property type="match status" value="1"/>
</dbReference>
<dbReference type="GO" id="GO:0015648">
    <property type="term" value="F:lipid-linked peptidoglycan transporter activity"/>
    <property type="evidence" value="ECO:0007669"/>
    <property type="project" value="UniProtKB-UniRule"/>
</dbReference>
<organism evidence="10 11">
    <name type="scientific">Fusobacterium periodonticum ATCC 33693</name>
    <dbReference type="NCBI Taxonomy" id="546275"/>
    <lineage>
        <taxon>Bacteria</taxon>
        <taxon>Fusobacteriati</taxon>
        <taxon>Fusobacteriota</taxon>
        <taxon>Fusobacteriia</taxon>
        <taxon>Fusobacteriales</taxon>
        <taxon>Fusobacteriaceae</taxon>
        <taxon>Fusobacterium</taxon>
    </lineage>
</organism>
<keyword evidence="5 8" id="KW-0573">Peptidoglycan synthesis</keyword>
<name>D4CUB7_9FUSO</name>
<dbReference type="HAMAP" id="MF_02078">
    <property type="entry name" value="MurJ_MviN"/>
    <property type="match status" value="1"/>
</dbReference>
<dbReference type="CDD" id="cd13123">
    <property type="entry name" value="MATE_MurJ_like"/>
    <property type="match status" value="1"/>
</dbReference>
<keyword evidence="7 8" id="KW-0472">Membrane</keyword>
<evidence type="ECO:0000256" key="3">
    <source>
        <dbReference type="ARBA" id="ARBA00022692"/>
    </source>
</evidence>
<keyword evidence="6 8" id="KW-1133">Transmembrane helix</keyword>
<proteinExistence type="inferred from homology"/>
<evidence type="ECO:0000256" key="5">
    <source>
        <dbReference type="ARBA" id="ARBA00022984"/>
    </source>
</evidence>
<dbReference type="eggNOG" id="COG0728">
    <property type="taxonomic scope" value="Bacteria"/>
</dbReference>
<sequence length="503" mass="56796">MMKKIIFSIGIITLISKLTGFVRDLALSYYFGASEITDAYLIATSIPGTIFNLVGMGLISAYIPICSHLREKKGDKASFFFTSKLLTFLFIICTLIFFLVFFFTEQIIHIFASGFQGEVLKLTIVYTKVAIFVIYFNIMLSIFSGLLQIYNKFFLVAALGIPSNIIYILGSYIAYKYNNIYLPITAVVVSIFGVIFLLQPLKKIKYKYSLNFNLKDKLLKRMMYLSIPGMIGGSLEQINYLVDRTIASRVVIGGISILNYASRLNLAIVGLLISPVITVLFPKLASCIALKKNNELKEYIEISIGYILIVSLPITFMALIFSKEIVTIVFGRGEFKDIELTTTSLSFYTIAFLPIAVRELIVRVFYSFKDTVTPVINSGFGIIINIILNLILSRYMGLSGIALATSLSLIITSFTLIITLEKKYKSFSFKEVAIVFMKVFVSALIMAVVLLYLKTYMTSVSFLFIIFLNVIGIIIYLIILYFMKIKFLNDFIFVKIKIMRGIK</sequence>
<dbReference type="GO" id="GO:0071555">
    <property type="term" value="P:cell wall organization"/>
    <property type="evidence" value="ECO:0007669"/>
    <property type="project" value="UniProtKB-UniRule"/>
</dbReference>
<keyword evidence="8 9" id="KW-0961">Cell wall biogenesis/degradation</keyword>
<feature type="transmembrane region" description="Helical" evidence="8">
    <location>
        <begin position="342"/>
        <end position="362"/>
    </location>
</feature>
<dbReference type="GO" id="GO:0009252">
    <property type="term" value="P:peptidoglycan biosynthetic process"/>
    <property type="evidence" value="ECO:0007669"/>
    <property type="project" value="UniProtKB-UniRule"/>
</dbReference>
<comment type="function">
    <text evidence="8 9">Involved in peptidoglycan biosynthesis. Transports lipid-linked peptidoglycan precursors from the inner to the outer leaflet of the cytoplasmic membrane.</text>
</comment>
<keyword evidence="3 8" id="KW-0812">Transmembrane</keyword>
<evidence type="ECO:0000256" key="9">
    <source>
        <dbReference type="PIRNR" id="PIRNR002869"/>
    </source>
</evidence>
<evidence type="ECO:0000256" key="1">
    <source>
        <dbReference type="ARBA" id="ARBA00004651"/>
    </source>
</evidence>
<comment type="subcellular location">
    <subcellularLocation>
        <location evidence="1 8">Cell membrane</location>
        <topology evidence="1 8">Multi-pass membrane protein</topology>
    </subcellularLocation>
</comment>
<dbReference type="PRINTS" id="PR01806">
    <property type="entry name" value="VIRFACTRMVIN"/>
</dbReference>
<accession>D4CUB7</accession>
<reference evidence="10 11" key="1">
    <citation type="submission" date="2010-02" db="EMBL/GenBank/DDBJ databases">
        <authorList>
            <person name="Weinstock G."/>
            <person name="Sodergren E."/>
            <person name="Clifton S."/>
            <person name="Fulton L."/>
            <person name="Fulton B."/>
            <person name="Courtney L."/>
            <person name="Fronick C."/>
            <person name="Harrison M."/>
            <person name="Strong C."/>
            <person name="Farmer C."/>
            <person name="Delahaunty K."/>
            <person name="Markovic C."/>
            <person name="Hall O."/>
            <person name="Minx P."/>
            <person name="Tomlinson C."/>
            <person name="Mitreva M."/>
            <person name="Nelson J."/>
            <person name="Hou S."/>
            <person name="Wollam A."/>
            <person name="Pepin K.H."/>
            <person name="Johnson M."/>
            <person name="Bhonagiri V."/>
            <person name="Zhang X."/>
            <person name="Suruliraj S."/>
            <person name="Warren W."/>
            <person name="Chinwalla A."/>
            <person name="Mardis E.R."/>
            <person name="Wilson R.K."/>
        </authorList>
    </citation>
    <scope>NUCLEOTIDE SEQUENCE [LARGE SCALE GENOMIC DNA]</scope>
    <source>
        <strain evidence="10 11">ATCC 33693</strain>
    </source>
</reference>
<evidence type="ECO:0000256" key="8">
    <source>
        <dbReference type="HAMAP-Rule" id="MF_02078"/>
    </source>
</evidence>
<comment type="similarity">
    <text evidence="8 9">Belongs to the MurJ/MviN family.</text>
</comment>
<dbReference type="Proteomes" id="UP000003748">
    <property type="component" value="Unassembled WGS sequence"/>
</dbReference>
<dbReference type="EMBL" id="ACJY01000051">
    <property type="protein sequence ID" value="EFE87068.1"/>
    <property type="molecule type" value="Genomic_DNA"/>
</dbReference>
<dbReference type="UniPathway" id="UPA00219"/>
<dbReference type="NCBIfam" id="TIGR01695">
    <property type="entry name" value="murJ_mviN"/>
    <property type="match status" value="1"/>
</dbReference>
<evidence type="ECO:0000256" key="7">
    <source>
        <dbReference type="ARBA" id="ARBA00023136"/>
    </source>
</evidence>
<feature type="transmembrane region" description="Helical" evidence="8">
    <location>
        <begin position="180"/>
        <end position="201"/>
    </location>
</feature>
<feature type="transmembrane region" description="Helical" evidence="8">
    <location>
        <begin position="85"/>
        <end position="104"/>
    </location>
</feature>
<dbReference type="OrthoDB" id="9804143at2"/>
<dbReference type="GO" id="GO:0005886">
    <property type="term" value="C:plasma membrane"/>
    <property type="evidence" value="ECO:0007669"/>
    <property type="project" value="UniProtKB-SubCell"/>
</dbReference>
<feature type="transmembrane region" description="Helical" evidence="8">
    <location>
        <begin position="398"/>
        <end position="420"/>
    </location>
</feature>
<dbReference type="PANTHER" id="PTHR47019:SF1">
    <property type="entry name" value="LIPID II FLIPPASE MURJ"/>
    <property type="match status" value="1"/>
</dbReference>
<keyword evidence="4 8" id="KW-0133">Cell shape</keyword>
<comment type="caution">
    <text evidence="10">The sequence shown here is derived from an EMBL/GenBank/DDBJ whole genome shotgun (WGS) entry which is preliminary data.</text>
</comment>
<comment type="pathway">
    <text evidence="8">Cell wall biogenesis; peptidoglycan biosynthesis.</text>
</comment>
<gene>
    <name evidence="10" type="primary">mviN</name>
    <name evidence="8" type="synonym">murJ</name>
    <name evidence="10" type="ORF">FUSPEROL_00992</name>
</gene>
<feature type="transmembrane region" description="Helical" evidence="8">
    <location>
        <begin position="39"/>
        <end position="65"/>
    </location>
</feature>
<dbReference type="Pfam" id="PF03023">
    <property type="entry name" value="MurJ"/>
    <property type="match status" value="1"/>
</dbReference>
<feature type="transmembrane region" description="Helical" evidence="8">
    <location>
        <begin position="374"/>
        <end position="392"/>
    </location>
</feature>
<feature type="transmembrane region" description="Helical" evidence="8">
    <location>
        <begin position="124"/>
        <end position="146"/>
    </location>
</feature>
<dbReference type="STRING" id="546275.FUSPEROL_00992"/>
<feature type="transmembrane region" description="Helical" evidence="8">
    <location>
        <begin position="262"/>
        <end position="281"/>
    </location>
</feature>
<protein>
    <recommendedName>
        <fullName evidence="8">Probable lipid II flippase MurJ</fullName>
    </recommendedName>
</protein>
<dbReference type="InterPro" id="IPR051050">
    <property type="entry name" value="Lipid_II_flippase_MurJ/MviN"/>
</dbReference>
<keyword evidence="8 9" id="KW-0813">Transport</keyword>
<dbReference type="PIRSF" id="PIRSF002869">
    <property type="entry name" value="MviN"/>
    <property type="match status" value="1"/>
</dbReference>
<dbReference type="GO" id="GO:0034204">
    <property type="term" value="P:lipid translocation"/>
    <property type="evidence" value="ECO:0007669"/>
    <property type="project" value="TreeGrafter"/>
</dbReference>
<evidence type="ECO:0000256" key="6">
    <source>
        <dbReference type="ARBA" id="ARBA00022989"/>
    </source>
</evidence>
<feature type="transmembrane region" description="Helical" evidence="8">
    <location>
        <begin position="432"/>
        <end position="453"/>
    </location>
</feature>